<accession>A0A7S3RNN5</accession>
<dbReference type="AlphaFoldDB" id="A0A7S3RNN5"/>
<evidence type="ECO:0000313" key="1">
    <source>
        <dbReference type="EMBL" id="CAE0529872.1"/>
    </source>
</evidence>
<organism evidence="1">
    <name type="scientific">Strombidinopsis acuminata</name>
    <dbReference type="NCBI Taxonomy" id="141414"/>
    <lineage>
        <taxon>Eukaryota</taxon>
        <taxon>Sar</taxon>
        <taxon>Alveolata</taxon>
        <taxon>Ciliophora</taxon>
        <taxon>Intramacronucleata</taxon>
        <taxon>Spirotrichea</taxon>
        <taxon>Choreotrichia</taxon>
        <taxon>Choreotrichida</taxon>
        <taxon>Strombidinopsidae</taxon>
        <taxon>Strombidinopsis</taxon>
    </lineage>
</organism>
<proteinExistence type="predicted"/>
<protein>
    <submittedName>
        <fullName evidence="1">Uncharacterized protein</fullName>
    </submittedName>
</protein>
<sequence length="109" mass="11986">MLLQKRIVEKHAPEAVKPTIEDVPSHVKGKFFGVPSYDQDRYTNNEQLAEAAVNFYGGGELVQEMYARNQETLDQASAKFHAADGSTASAPCNQLTMTYAEARAAAHNQ</sequence>
<gene>
    <name evidence="1" type="ORF">SACU0126_LOCUS5489</name>
</gene>
<reference evidence="1" key="1">
    <citation type="submission" date="2021-01" db="EMBL/GenBank/DDBJ databases">
        <authorList>
            <person name="Corre E."/>
            <person name="Pelletier E."/>
            <person name="Niang G."/>
            <person name="Scheremetjew M."/>
            <person name="Finn R."/>
            <person name="Kale V."/>
            <person name="Holt S."/>
            <person name="Cochrane G."/>
            <person name="Meng A."/>
            <person name="Brown T."/>
            <person name="Cohen L."/>
        </authorList>
    </citation>
    <scope>NUCLEOTIDE SEQUENCE</scope>
    <source>
        <strain evidence="1">SPMC142</strain>
    </source>
</reference>
<dbReference type="EMBL" id="HBIQ01016766">
    <property type="protein sequence ID" value="CAE0529872.1"/>
    <property type="molecule type" value="Transcribed_RNA"/>
</dbReference>
<name>A0A7S3RNN5_9SPIT</name>